<evidence type="ECO:0000256" key="1">
    <source>
        <dbReference type="ARBA" id="ARBA00008853"/>
    </source>
</evidence>
<comment type="similarity">
    <text evidence="1">Belongs to the SMP-30/CGR1 family.</text>
</comment>
<dbReference type="PROSITE" id="PS51318">
    <property type="entry name" value="TAT"/>
    <property type="match status" value="1"/>
</dbReference>
<dbReference type="Pfam" id="PF20067">
    <property type="entry name" value="SSL_N"/>
    <property type="match status" value="1"/>
</dbReference>
<dbReference type="PANTHER" id="PTHR47572:SF4">
    <property type="entry name" value="LACTONASE DRP35"/>
    <property type="match status" value="1"/>
</dbReference>
<keyword evidence="2" id="KW-0732">Signal</keyword>
<dbReference type="Gene3D" id="2.130.10.10">
    <property type="entry name" value="YVTN repeat-like/Quinoprotein amine dehydrogenase"/>
    <property type="match status" value="2"/>
</dbReference>
<name>A0AAU2K1P8_9ACTN</name>
<dbReference type="EMBL" id="CP108264">
    <property type="protein sequence ID" value="WTU78157.1"/>
    <property type="molecule type" value="Genomic_DNA"/>
</dbReference>
<reference evidence="3" key="1">
    <citation type="submission" date="2022-10" db="EMBL/GenBank/DDBJ databases">
        <title>The complete genomes of actinobacterial strains from the NBC collection.</title>
        <authorList>
            <person name="Joergensen T.S."/>
            <person name="Alvarez Arevalo M."/>
            <person name="Sterndorff E.B."/>
            <person name="Faurdal D."/>
            <person name="Vuksanovic O."/>
            <person name="Mourched A.-S."/>
            <person name="Charusanti P."/>
            <person name="Shaw S."/>
            <person name="Blin K."/>
            <person name="Weber T."/>
        </authorList>
    </citation>
    <scope>NUCLEOTIDE SEQUENCE</scope>
    <source>
        <strain evidence="3">NBC_00049</strain>
    </source>
</reference>
<accession>A0AAU2K1P8</accession>
<evidence type="ECO:0000313" key="3">
    <source>
        <dbReference type="EMBL" id="WTU78157.1"/>
    </source>
</evidence>
<sequence>MTGSLGRRRFIGAAAALGGAALAGPLAPIAQALPTSGAASPGARLPDAIATPAGFQPEGIAVSARGVAYTGSLTDGSIYRADLATGTGRVITRGQGPMSVGLKLDGHGRLLVAGGFSGEIRVVHSGDGRVLATHQAATGTTFINDVVVGCGGAWFTDSFADVLYFLPAGRELTGAGAAPRAVRLGGEWAPVPPGGEHWGANGIERTPDGQALLVVHDTAEALYRVDPRTGAATRTVLDGGSVGNGDGLVVHGRTLYVVRNWAYAVDVFTLSRDGRRARFVKQITDPRFDEPTTAAVYGDRLYVVNARFDADWSDPATASTIVSCPM</sequence>
<protein>
    <submittedName>
        <fullName evidence="3">Superoxide dismutase</fullName>
    </submittedName>
</protein>
<gene>
    <name evidence="3" type="ORF">OG327_35350</name>
</gene>
<dbReference type="InterPro" id="IPR006311">
    <property type="entry name" value="TAT_signal"/>
</dbReference>
<dbReference type="InterPro" id="IPR015943">
    <property type="entry name" value="WD40/YVTN_repeat-like_dom_sf"/>
</dbReference>
<feature type="chain" id="PRO_5043311918" evidence="2">
    <location>
        <begin position="33"/>
        <end position="326"/>
    </location>
</feature>
<dbReference type="SUPFAM" id="SSF63829">
    <property type="entry name" value="Calcium-dependent phosphotriesterase"/>
    <property type="match status" value="1"/>
</dbReference>
<evidence type="ECO:0000256" key="2">
    <source>
        <dbReference type="SAM" id="SignalP"/>
    </source>
</evidence>
<organism evidence="3">
    <name type="scientific">Streptomyces sp. NBC_00049</name>
    <dbReference type="NCBI Taxonomy" id="2903617"/>
    <lineage>
        <taxon>Bacteria</taxon>
        <taxon>Bacillati</taxon>
        <taxon>Actinomycetota</taxon>
        <taxon>Actinomycetes</taxon>
        <taxon>Kitasatosporales</taxon>
        <taxon>Streptomycetaceae</taxon>
        <taxon>Streptomyces</taxon>
    </lineage>
</organism>
<dbReference type="PANTHER" id="PTHR47572">
    <property type="entry name" value="LIPOPROTEIN-RELATED"/>
    <property type="match status" value="1"/>
</dbReference>
<proteinExistence type="inferred from homology"/>
<dbReference type="AlphaFoldDB" id="A0AAU2K1P8"/>
<feature type="signal peptide" evidence="2">
    <location>
        <begin position="1"/>
        <end position="32"/>
    </location>
</feature>
<dbReference type="InterPro" id="IPR051262">
    <property type="entry name" value="SMP-30/CGR1_Lactonase"/>
</dbReference>